<protein>
    <submittedName>
        <fullName evidence="1">Uncharacterized protein</fullName>
    </submittedName>
</protein>
<comment type="caution">
    <text evidence="1">The sequence shown here is derived from an EMBL/GenBank/DDBJ whole genome shotgun (WGS) entry which is preliminary data.</text>
</comment>
<gene>
    <name evidence="1" type="ORF">NS220_12960</name>
</gene>
<evidence type="ECO:0000313" key="1">
    <source>
        <dbReference type="EMBL" id="KTR93321.1"/>
    </source>
</evidence>
<dbReference type="PATRIC" id="fig|2033.6.peg.3892"/>
<dbReference type="AlphaFoldDB" id="A0A147EVD2"/>
<reference evidence="1 2" key="1">
    <citation type="journal article" date="2016" name="Front. Microbiol.">
        <title>Genomic Resource of Rice Seed Associated Bacteria.</title>
        <authorList>
            <person name="Midha S."/>
            <person name="Bansal K."/>
            <person name="Sharma S."/>
            <person name="Kumar N."/>
            <person name="Patil P.P."/>
            <person name="Chaudhry V."/>
            <person name="Patil P.B."/>
        </authorList>
    </citation>
    <scope>NUCLEOTIDE SEQUENCE [LARGE SCALE GENOMIC DNA]</scope>
    <source>
        <strain evidence="1 2">NS220</strain>
    </source>
</reference>
<accession>A0A147EVD2</accession>
<dbReference type="Proteomes" id="UP000075025">
    <property type="component" value="Unassembled WGS sequence"/>
</dbReference>
<name>A0A147EVD2_MICTE</name>
<proteinExistence type="predicted"/>
<dbReference type="EMBL" id="LDRT01000088">
    <property type="protein sequence ID" value="KTR93321.1"/>
    <property type="molecule type" value="Genomic_DNA"/>
</dbReference>
<organism evidence="1 2">
    <name type="scientific">Microbacterium testaceum</name>
    <name type="common">Aureobacterium testaceum</name>
    <name type="synonym">Brevibacterium testaceum</name>
    <dbReference type="NCBI Taxonomy" id="2033"/>
    <lineage>
        <taxon>Bacteria</taxon>
        <taxon>Bacillati</taxon>
        <taxon>Actinomycetota</taxon>
        <taxon>Actinomycetes</taxon>
        <taxon>Micrococcales</taxon>
        <taxon>Microbacteriaceae</taxon>
        <taxon>Microbacterium</taxon>
    </lineage>
</organism>
<evidence type="ECO:0000313" key="2">
    <source>
        <dbReference type="Proteomes" id="UP000075025"/>
    </source>
</evidence>
<sequence>MRNLTRSTFMAWSPDRDDGGFRIGGALAVVRCRPDACARGRGEGQRPRASNSAAAATVVLLFAWPDGRGLTGRIGGVAWSTTARAW</sequence>